<keyword evidence="2" id="KW-0732">Signal</keyword>
<evidence type="ECO:0000313" key="4">
    <source>
        <dbReference type="Proteomes" id="UP000562395"/>
    </source>
</evidence>
<comment type="caution">
    <text evidence="3">The sequence shown here is derived from an EMBL/GenBank/DDBJ whole genome shotgun (WGS) entry which is preliminary data.</text>
</comment>
<evidence type="ECO:0000256" key="1">
    <source>
        <dbReference type="SAM" id="MobiDB-lite"/>
    </source>
</evidence>
<accession>A0A7W5ZTU6</accession>
<name>A0A7W5ZTU6_9SPHN</name>
<evidence type="ECO:0000256" key="2">
    <source>
        <dbReference type="SAM" id="SignalP"/>
    </source>
</evidence>
<dbReference type="RefSeq" id="WP_183612114.1">
    <property type="nucleotide sequence ID" value="NZ_JACICY010000002.1"/>
</dbReference>
<evidence type="ECO:0008006" key="5">
    <source>
        <dbReference type="Google" id="ProtNLM"/>
    </source>
</evidence>
<reference evidence="3 4" key="1">
    <citation type="submission" date="2020-08" db="EMBL/GenBank/DDBJ databases">
        <title>Genomic Encyclopedia of Type Strains, Phase IV (KMG-IV): sequencing the most valuable type-strain genomes for metagenomic binning, comparative biology and taxonomic classification.</title>
        <authorList>
            <person name="Goeker M."/>
        </authorList>
    </citation>
    <scope>NUCLEOTIDE SEQUENCE [LARGE SCALE GENOMIC DNA]</scope>
    <source>
        <strain evidence="3 4">DSM 14552</strain>
    </source>
</reference>
<organism evidence="3 4">
    <name type="scientific">Novosphingobium hassiacum</name>
    <dbReference type="NCBI Taxonomy" id="173676"/>
    <lineage>
        <taxon>Bacteria</taxon>
        <taxon>Pseudomonadati</taxon>
        <taxon>Pseudomonadota</taxon>
        <taxon>Alphaproteobacteria</taxon>
        <taxon>Sphingomonadales</taxon>
        <taxon>Sphingomonadaceae</taxon>
        <taxon>Novosphingobium</taxon>
    </lineage>
</organism>
<feature type="region of interest" description="Disordered" evidence="1">
    <location>
        <begin position="44"/>
        <end position="97"/>
    </location>
</feature>
<dbReference type="EMBL" id="JACICY010000002">
    <property type="protein sequence ID" value="MBB3859836.1"/>
    <property type="molecule type" value="Genomic_DNA"/>
</dbReference>
<feature type="chain" id="PRO_5031361215" description="Lipoprotein" evidence="2">
    <location>
        <begin position="23"/>
        <end position="97"/>
    </location>
</feature>
<dbReference type="Proteomes" id="UP000562395">
    <property type="component" value="Unassembled WGS sequence"/>
</dbReference>
<gene>
    <name evidence="3" type="ORF">GGQ88_001097</name>
</gene>
<sequence>MTTRYAALAICLLAAACGQKPADGNAAATTAEVLPGSISDAMIDLDTSTASPPMAPVRSEPAKKAAPSTSDAAKPEESPTITLPAPASKPTTSGDTE</sequence>
<dbReference type="PROSITE" id="PS51257">
    <property type="entry name" value="PROKAR_LIPOPROTEIN"/>
    <property type="match status" value="1"/>
</dbReference>
<protein>
    <recommendedName>
        <fullName evidence="5">Lipoprotein</fullName>
    </recommendedName>
</protein>
<feature type="signal peptide" evidence="2">
    <location>
        <begin position="1"/>
        <end position="22"/>
    </location>
</feature>
<evidence type="ECO:0000313" key="3">
    <source>
        <dbReference type="EMBL" id="MBB3859836.1"/>
    </source>
</evidence>
<dbReference type="AlphaFoldDB" id="A0A7W5ZTU6"/>
<keyword evidence="4" id="KW-1185">Reference proteome</keyword>
<proteinExistence type="predicted"/>